<name>A0A1B6MSS2_9HEMI</name>
<sequence>MTVYATYSTSYSHRVSRYGLFIKGNSSEVKLTTILETPIDIATNMKRRLSEDLMRTVYVDFVYKNSGHSMYAFTKGEVGLSRARLMQLRGSPLLEACSQLHPQYFDSLIDLRCQQMQDETKQISFGNFTVYYDDYTKYFEEKAHTYIDAAKVMLPRVEVKRGEGVNTMSLVVDVNARTESINAFIKTPVTSINIYRYPLSKLPMRSFLEWRTQNHEPREYCGVSSRRVRTFDGAEYRYKMGEDWHLVAQDCTGKYGFAVLARPEDNNDLGVEVNIGDLAVLALTAGPKVYMNRHIQYMSMTRSLLRLTNRHGELLAHVVYTPDHSIHVRLPQYHLQLIFSNTSLILRAEQNLQGRLCGLCGENTHSGVELFHTAKGSSAKSPAEFFESYRLKGFETETVEVE</sequence>
<gene>
    <name evidence="2" type="ORF">g.36701</name>
</gene>
<dbReference type="PANTHER" id="PTHR23345">
    <property type="entry name" value="VITELLOGENIN-RELATED"/>
    <property type="match status" value="1"/>
</dbReference>
<dbReference type="PROSITE" id="PS51233">
    <property type="entry name" value="VWFD"/>
    <property type="match status" value="1"/>
</dbReference>
<reference evidence="2" key="1">
    <citation type="submission" date="2015-11" db="EMBL/GenBank/DDBJ databases">
        <title>De novo transcriptome assembly of four potential Pierce s Disease insect vectors from Arizona vineyards.</title>
        <authorList>
            <person name="Tassone E.E."/>
        </authorList>
    </citation>
    <scope>NUCLEOTIDE SEQUENCE</scope>
</reference>
<dbReference type="GO" id="GO:0005319">
    <property type="term" value="F:lipid transporter activity"/>
    <property type="evidence" value="ECO:0007669"/>
    <property type="project" value="TreeGrafter"/>
</dbReference>
<evidence type="ECO:0000259" key="1">
    <source>
        <dbReference type="PROSITE" id="PS51233"/>
    </source>
</evidence>
<dbReference type="InterPro" id="IPR050733">
    <property type="entry name" value="Vitellogenin/Apolipophorin"/>
</dbReference>
<evidence type="ECO:0000313" key="2">
    <source>
        <dbReference type="EMBL" id="JAT38992.1"/>
    </source>
</evidence>
<dbReference type="Pfam" id="PF00094">
    <property type="entry name" value="VWD"/>
    <property type="match status" value="1"/>
</dbReference>
<feature type="domain" description="VWFD" evidence="1">
    <location>
        <begin position="219"/>
        <end position="397"/>
    </location>
</feature>
<dbReference type="PANTHER" id="PTHR23345:SF15">
    <property type="entry name" value="VITELLOGENIN 1-RELATED"/>
    <property type="match status" value="1"/>
</dbReference>
<accession>A0A1B6MSS2</accession>
<dbReference type="AlphaFoldDB" id="A0A1B6MSS2"/>
<protein>
    <recommendedName>
        <fullName evidence="1">VWFD domain-containing protein</fullName>
    </recommendedName>
</protein>
<organism evidence="2">
    <name type="scientific">Graphocephala atropunctata</name>
    <dbReference type="NCBI Taxonomy" id="36148"/>
    <lineage>
        <taxon>Eukaryota</taxon>
        <taxon>Metazoa</taxon>
        <taxon>Ecdysozoa</taxon>
        <taxon>Arthropoda</taxon>
        <taxon>Hexapoda</taxon>
        <taxon>Insecta</taxon>
        <taxon>Pterygota</taxon>
        <taxon>Neoptera</taxon>
        <taxon>Paraneoptera</taxon>
        <taxon>Hemiptera</taxon>
        <taxon>Auchenorrhyncha</taxon>
        <taxon>Membracoidea</taxon>
        <taxon>Cicadellidae</taxon>
        <taxon>Cicadellinae</taxon>
        <taxon>Cicadellini</taxon>
        <taxon>Graphocephala</taxon>
    </lineage>
</organism>
<dbReference type="EMBL" id="GEBQ01000985">
    <property type="protein sequence ID" value="JAT38992.1"/>
    <property type="molecule type" value="Transcribed_RNA"/>
</dbReference>
<dbReference type="SMART" id="SM00216">
    <property type="entry name" value="VWD"/>
    <property type="match status" value="1"/>
</dbReference>
<dbReference type="InterPro" id="IPR001846">
    <property type="entry name" value="VWF_type-D"/>
</dbReference>
<proteinExistence type="predicted"/>